<keyword evidence="3" id="KW-1185">Reference proteome</keyword>
<evidence type="ECO:0000313" key="3">
    <source>
        <dbReference type="Proteomes" id="UP000075880"/>
    </source>
</evidence>
<feature type="region of interest" description="Disordered" evidence="1">
    <location>
        <begin position="28"/>
        <end position="54"/>
    </location>
</feature>
<accession>A0AAG5DRP7</accession>
<dbReference type="EnsemblMetazoa" id="ENSAATROPT015941">
    <property type="protein sequence ID" value="ENSAATROPP013997"/>
    <property type="gene ID" value="ENSAATROPG013047"/>
</dbReference>
<protein>
    <submittedName>
        <fullName evidence="2">Uncharacterized protein</fullName>
    </submittedName>
</protein>
<organism evidence="2 3">
    <name type="scientific">Anopheles atroparvus</name>
    <name type="common">European mosquito</name>
    <dbReference type="NCBI Taxonomy" id="41427"/>
    <lineage>
        <taxon>Eukaryota</taxon>
        <taxon>Metazoa</taxon>
        <taxon>Ecdysozoa</taxon>
        <taxon>Arthropoda</taxon>
        <taxon>Hexapoda</taxon>
        <taxon>Insecta</taxon>
        <taxon>Pterygota</taxon>
        <taxon>Neoptera</taxon>
        <taxon>Endopterygota</taxon>
        <taxon>Diptera</taxon>
        <taxon>Nematocera</taxon>
        <taxon>Culicoidea</taxon>
        <taxon>Culicidae</taxon>
        <taxon>Anophelinae</taxon>
        <taxon>Anopheles</taxon>
    </lineage>
</organism>
<reference evidence="2" key="1">
    <citation type="submission" date="2024-04" db="UniProtKB">
        <authorList>
            <consortium name="EnsemblMetazoa"/>
        </authorList>
    </citation>
    <scope>IDENTIFICATION</scope>
    <source>
        <strain evidence="2">EBRO</strain>
    </source>
</reference>
<name>A0AAG5DRP7_ANOAO</name>
<evidence type="ECO:0000256" key="1">
    <source>
        <dbReference type="SAM" id="MobiDB-lite"/>
    </source>
</evidence>
<evidence type="ECO:0000313" key="2">
    <source>
        <dbReference type="EnsemblMetazoa" id="ENSAATROPP013997"/>
    </source>
</evidence>
<proteinExistence type="predicted"/>
<dbReference type="AlphaFoldDB" id="A0AAG5DRP7"/>
<sequence length="126" mass="14349">RSVGRWRKRTRSLRCPRCTADRWRDLCRTADHPSRPGSHPNGTQKQSAFPLPPATYAGNLKRGTIERDPVSVRCPNNVRALQVGRVVARKAGRDKLVHRAELHVERERALALHLAHETSPQHEQDD</sequence>
<dbReference type="Proteomes" id="UP000075880">
    <property type="component" value="Unassembled WGS sequence"/>
</dbReference>